<proteinExistence type="predicted"/>
<organism evidence="1 2">
    <name type="scientific">Candidatus Scalindua japonica</name>
    <dbReference type="NCBI Taxonomy" id="1284222"/>
    <lineage>
        <taxon>Bacteria</taxon>
        <taxon>Pseudomonadati</taxon>
        <taxon>Planctomycetota</taxon>
        <taxon>Candidatus Brocadiia</taxon>
        <taxon>Candidatus Brocadiales</taxon>
        <taxon>Candidatus Scalinduaceae</taxon>
        <taxon>Candidatus Scalindua</taxon>
    </lineage>
</organism>
<dbReference type="EMBL" id="BAOS01000028">
    <property type="protein sequence ID" value="GAX62136.1"/>
    <property type="molecule type" value="Genomic_DNA"/>
</dbReference>
<comment type="caution">
    <text evidence="1">The sequence shown here is derived from an EMBL/GenBank/DDBJ whole genome shotgun (WGS) entry which is preliminary data.</text>
</comment>
<gene>
    <name evidence="1" type="ORF">SCALIN_C28_0340</name>
</gene>
<evidence type="ECO:0008006" key="3">
    <source>
        <dbReference type="Google" id="ProtNLM"/>
    </source>
</evidence>
<dbReference type="Pfam" id="PF10049">
    <property type="entry name" value="DUF2283"/>
    <property type="match status" value="1"/>
</dbReference>
<evidence type="ECO:0000313" key="1">
    <source>
        <dbReference type="EMBL" id="GAX62136.1"/>
    </source>
</evidence>
<dbReference type="Proteomes" id="UP000218542">
    <property type="component" value="Unassembled WGS sequence"/>
</dbReference>
<protein>
    <recommendedName>
        <fullName evidence="3">DUF2283 domain-containing protein</fullName>
    </recommendedName>
</protein>
<name>A0A286U1Y8_9BACT</name>
<sequence length="71" mass="8396">MRFYDKNSWRKIMKVKYFSDTDTALVEFADNEIVETKEISENVYVDLDSEGNLINTDFLRPNCSHNNNLIM</sequence>
<evidence type="ECO:0000313" key="2">
    <source>
        <dbReference type="Proteomes" id="UP000218542"/>
    </source>
</evidence>
<dbReference type="AlphaFoldDB" id="A0A286U1Y8"/>
<keyword evidence="2" id="KW-1185">Reference proteome</keyword>
<accession>A0A286U1Y8</accession>
<reference evidence="2" key="1">
    <citation type="journal article" date="2017" name="Environ. Microbiol. Rep.">
        <title>Genetic Diversity of Marine Anaerobic Ammonium-Oxidizing Bacteria as Revealed by Genomic and Proteomic Analyses of 'Candidatus Scalindua japonica'.</title>
        <authorList>
            <person name="Oshiki M."/>
            <person name="Mizuto K."/>
            <person name="Kimura Z."/>
            <person name="Kindaichi T."/>
            <person name="Satoh H."/>
            <person name="Okabe S."/>
        </authorList>
    </citation>
    <scope>NUCLEOTIDE SEQUENCE [LARGE SCALE GENOMIC DNA]</scope>
    <source>
        <strain evidence="2">husup-a2</strain>
    </source>
</reference>
<dbReference type="InterPro" id="IPR019270">
    <property type="entry name" value="DUF2283"/>
</dbReference>